<evidence type="ECO:0000313" key="8">
    <source>
        <dbReference type="Proteomes" id="UP001163387"/>
    </source>
</evidence>
<comment type="similarity">
    <text evidence="2 6">Belongs to the transposase mutator family.</text>
</comment>
<sequence length="108" mass="12566">MKNRGLNDILIACSDNLTGMSEAIQSVYPKTEHQLCIVHQIRNSLKYVSYKHRKGLVADLKPIYSACSEEQAMQALESFESKWNKQYPQITKSWYKNWDNLMVLLVIQ</sequence>
<reference evidence="7 8" key="1">
    <citation type="journal article" date="2022" name="Front. Microbiol.">
        <title>Male-killing mechanisms vary between Spiroplasma species.</title>
        <authorList>
            <person name="Arai H."/>
            <person name="Inoue M."/>
            <person name="Kageyama D."/>
        </authorList>
    </citation>
    <scope>NUCLEOTIDE SEQUENCE [LARGE SCALE GENOMIC DNA]</scope>
    <source>
        <strain evidence="8">sHm</strain>
    </source>
</reference>
<evidence type="ECO:0000256" key="1">
    <source>
        <dbReference type="ARBA" id="ARBA00002190"/>
    </source>
</evidence>
<organism evidence="7 8">
    <name type="scientific">Spiroplasma ixodetis</name>
    <dbReference type="NCBI Taxonomy" id="2141"/>
    <lineage>
        <taxon>Bacteria</taxon>
        <taxon>Bacillati</taxon>
        <taxon>Mycoplasmatota</taxon>
        <taxon>Mollicutes</taxon>
        <taxon>Entomoplasmatales</taxon>
        <taxon>Spiroplasmataceae</taxon>
        <taxon>Spiroplasma</taxon>
    </lineage>
</organism>
<evidence type="ECO:0000256" key="2">
    <source>
        <dbReference type="ARBA" id="ARBA00010961"/>
    </source>
</evidence>
<comment type="function">
    <text evidence="1 6">Required for the transposition of the insertion element.</text>
</comment>
<keyword evidence="6" id="KW-0814">Transposable element</keyword>
<dbReference type="PANTHER" id="PTHR33217:SF5">
    <property type="entry name" value="MUTATOR FAMILY TRANSPOSASE"/>
    <property type="match status" value="1"/>
</dbReference>
<dbReference type="PANTHER" id="PTHR33217">
    <property type="entry name" value="TRANSPOSASE FOR INSERTION SEQUENCE ELEMENT IS1081"/>
    <property type="match status" value="1"/>
</dbReference>
<keyword evidence="3 6" id="KW-0815">Transposition</keyword>
<name>A0ABM8BWT3_9MOLU</name>
<keyword evidence="4 6" id="KW-0238">DNA-binding</keyword>
<keyword evidence="8" id="KW-1185">Reference proteome</keyword>
<dbReference type="EMBL" id="AP026933">
    <property type="protein sequence ID" value="BDT04340.1"/>
    <property type="molecule type" value="Genomic_DNA"/>
</dbReference>
<protein>
    <recommendedName>
        <fullName evidence="6">Mutator family transposase</fullName>
    </recommendedName>
</protein>
<evidence type="ECO:0000256" key="6">
    <source>
        <dbReference type="RuleBase" id="RU365089"/>
    </source>
</evidence>
<dbReference type="PROSITE" id="PS01007">
    <property type="entry name" value="TRANSPOSASE_MUTATOR"/>
    <property type="match status" value="1"/>
</dbReference>
<proteinExistence type="inferred from homology"/>
<keyword evidence="5 6" id="KW-0233">DNA recombination</keyword>
<accession>A0ABM8BWT3</accession>
<evidence type="ECO:0000313" key="7">
    <source>
        <dbReference type="EMBL" id="BDT04340.1"/>
    </source>
</evidence>
<evidence type="ECO:0000256" key="4">
    <source>
        <dbReference type="ARBA" id="ARBA00023125"/>
    </source>
</evidence>
<gene>
    <name evidence="7" type="ORF">SHM_19860</name>
</gene>
<evidence type="ECO:0000256" key="5">
    <source>
        <dbReference type="ARBA" id="ARBA00023172"/>
    </source>
</evidence>
<dbReference type="Pfam" id="PF00872">
    <property type="entry name" value="Transposase_mut"/>
    <property type="match status" value="1"/>
</dbReference>
<dbReference type="Proteomes" id="UP001163387">
    <property type="component" value="Chromosome"/>
</dbReference>
<dbReference type="InterPro" id="IPR001207">
    <property type="entry name" value="Transposase_mutator"/>
</dbReference>
<evidence type="ECO:0000256" key="3">
    <source>
        <dbReference type="ARBA" id="ARBA00022578"/>
    </source>
</evidence>